<dbReference type="STRING" id="879212.DespoDRAFT_00196"/>
<evidence type="ECO:0000313" key="3">
    <source>
        <dbReference type="Proteomes" id="UP000005778"/>
    </source>
</evidence>
<dbReference type="PROSITE" id="PS50889">
    <property type="entry name" value="S4"/>
    <property type="match status" value="1"/>
</dbReference>
<dbReference type="CDD" id="cd00165">
    <property type="entry name" value="S4"/>
    <property type="match status" value="1"/>
</dbReference>
<dbReference type="eggNOG" id="COG2501">
    <property type="taxonomic scope" value="Bacteria"/>
</dbReference>
<proteinExistence type="predicted"/>
<accession>I5AYC5</accession>
<dbReference type="Pfam" id="PF13275">
    <property type="entry name" value="S4_2"/>
    <property type="match status" value="1"/>
</dbReference>
<sequence length="75" mass="8568">MTENRIVYITHAPVELYKVLKFENFASSGGEAKYMIADGLVRVNGRVETRKRKKIFPGDVIEIYDSCLEMKMAPV</sequence>
<dbReference type="SUPFAM" id="SSF55174">
    <property type="entry name" value="Alpha-L RNA-binding motif"/>
    <property type="match status" value="1"/>
</dbReference>
<reference evidence="2 3" key="1">
    <citation type="submission" date="2011-09" db="EMBL/GenBank/DDBJ databases">
        <authorList>
            <consortium name="US DOE Joint Genome Institute (JGI-PGF)"/>
            <person name="Lucas S."/>
            <person name="Han J."/>
            <person name="Lapidus A."/>
            <person name="Cheng J.-F."/>
            <person name="Goodwin L."/>
            <person name="Pitluck S."/>
            <person name="Peters L."/>
            <person name="Land M.L."/>
            <person name="Hauser L."/>
            <person name="Orellana R."/>
            <person name="Lovley D."/>
            <person name="Woyke T.J."/>
        </authorList>
    </citation>
    <scope>NUCLEOTIDE SEQUENCE [LARGE SCALE GENOMIC DNA]</scope>
    <source>
        <strain evidence="2 3">2ac9</strain>
    </source>
</reference>
<organism evidence="2 3">
    <name type="scientific">Desulfobacter postgatei 2ac9</name>
    <dbReference type="NCBI Taxonomy" id="879212"/>
    <lineage>
        <taxon>Bacteria</taxon>
        <taxon>Pseudomonadati</taxon>
        <taxon>Thermodesulfobacteriota</taxon>
        <taxon>Desulfobacteria</taxon>
        <taxon>Desulfobacterales</taxon>
        <taxon>Desulfobacteraceae</taxon>
        <taxon>Desulfobacter</taxon>
    </lineage>
</organism>
<dbReference type="AlphaFoldDB" id="I5AYC5"/>
<evidence type="ECO:0000313" key="2">
    <source>
        <dbReference type="EMBL" id="EIM62238.1"/>
    </source>
</evidence>
<keyword evidence="3" id="KW-1185">Reference proteome</keyword>
<keyword evidence="1" id="KW-0694">RNA-binding</keyword>
<dbReference type="Gene3D" id="3.10.290.10">
    <property type="entry name" value="RNA-binding S4 domain"/>
    <property type="match status" value="1"/>
</dbReference>
<dbReference type="HOGENOM" id="CLU_127162_1_3_7"/>
<dbReference type="OrthoDB" id="9802835at2"/>
<evidence type="ECO:0000256" key="1">
    <source>
        <dbReference type="PROSITE-ProRule" id="PRU00182"/>
    </source>
</evidence>
<gene>
    <name evidence="2" type="ORF">DespoDRAFT_00196</name>
</gene>
<dbReference type="EMBL" id="CM001488">
    <property type="protein sequence ID" value="EIM62238.1"/>
    <property type="molecule type" value="Genomic_DNA"/>
</dbReference>
<protein>
    <submittedName>
        <fullName evidence="2">Uncharacterized protein</fullName>
    </submittedName>
</protein>
<reference evidence="2 3" key="2">
    <citation type="submission" date="2012-02" db="EMBL/GenBank/DDBJ databases">
        <title>Improved High-Quality Draft sequence of Desulfobacter postgatei 2ac9.</title>
        <authorList>
            <consortium name="US DOE Joint Genome Institute"/>
            <person name="Lucas S."/>
            <person name="Han J."/>
            <person name="Lapidus A."/>
            <person name="Cheng J.-F."/>
            <person name="Goodwin L."/>
            <person name="Pitluck S."/>
            <person name="Peters L."/>
            <person name="Ovchinnikova G."/>
            <person name="Held B."/>
            <person name="Detter J.C."/>
            <person name="Han C."/>
            <person name="Tapia R."/>
            <person name="Land M."/>
            <person name="Hauser L."/>
            <person name="Kyrpides N."/>
            <person name="Ivanova N."/>
            <person name="Pagani I."/>
            <person name="Orellana R."/>
            <person name="Lovley D."/>
            <person name="Woyke T."/>
        </authorList>
    </citation>
    <scope>NUCLEOTIDE SEQUENCE [LARGE SCALE GENOMIC DNA]</scope>
    <source>
        <strain evidence="2 3">2ac9</strain>
    </source>
</reference>
<dbReference type="Proteomes" id="UP000005778">
    <property type="component" value="Chromosome"/>
</dbReference>
<dbReference type="GO" id="GO:0003723">
    <property type="term" value="F:RNA binding"/>
    <property type="evidence" value="ECO:0007669"/>
    <property type="project" value="UniProtKB-KW"/>
</dbReference>
<dbReference type="InterPro" id="IPR036986">
    <property type="entry name" value="S4_RNA-bd_sf"/>
</dbReference>
<dbReference type="RefSeq" id="WP_004070638.1">
    <property type="nucleotide sequence ID" value="NZ_CM001488.1"/>
</dbReference>
<name>I5AYC5_9BACT</name>